<organism evidence="1 2">
    <name type="scientific">Rotaria sordida</name>
    <dbReference type="NCBI Taxonomy" id="392033"/>
    <lineage>
        <taxon>Eukaryota</taxon>
        <taxon>Metazoa</taxon>
        <taxon>Spiralia</taxon>
        <taxon>Gnathifera</taxon>
        <taxon>Rotifera</taxon>
        <taxon>Eurotatoria</taxon>
        <taxon>Bdelloidea</taxon>
        <taxon>Philodinida</taxon>
        <taxon>Philodinidae</taxon>
        <taxon>Rotaria</taxon>
    </lineage>
</organism>
<evidence type="ECO:0000313" key="1">
    <source>
        <dbReference type="EMBL" id="CAF4238508.1"/>
    </source>
</evidence>
<feature type="non-terminal residue" evidence="1">
    <location>
        <position position="1"/>
    </location>
</feature>
<dbReference type="AlphaFoldDB" id="A0A820DV86"/>
<comment type="caution">
    <text evidence="1">The sequence shown here is derived from an EMBL/GenBank/DDBJ whole genome shotgun (WGS) entry which is preliminary data.</text>
</comment>
<evidence type="ECO:0000313" key="2">
    <source>
        <dbReference type="Proteomes" id="UP000663836"/>
    </source>
</evidence>
<gene>
    <name evidence="1" type="ORF">JBS370_LOCUS38203</name>
</gene>
<protein>
    <submittedName>
        <fullName evidence="1">Uncharacterized protein</fullName>
    </submittedName>
</protein>
<reference evidence="1" key="1">
    <citation type="submission" date="2021-02" db="EMBL/GenBank/DDBJ databases">
        <authorList>
            <person name="Nowell W R."/>
        </authorList>
    </citation>
    <scope>NUCLEOTIDE SEQUENCE</scope>
</reference>
<proteinExistence type="predicted"/>
<name>A0A820DV86_9BILA</name>
<accession>A0A820DV86</accession>
<sequence length="51" mass="6306">ILYVFNINSLTNFKQLNSYKYGHNCPLQYENPAEYNEKYSHPYRWSELYHD</sequence>
<dbReference type="Proteomes" id="UP000663836">
    <property type="component" value="Unassembled WGS sequence"/>
</dbReference>
<dbReference type="EMBL" id="CAJOBD010020077">
    <property type="protein sequence ID" value="CAF4238508.1"/>
    <property type="molecule type" value="Genomic_DNA"/>
</dbReference>